<dbReference type="InterPro" id="IPR005537">
    <property type="entry name" value="RAMP_III_fam"/>
</dbReference>
<evidence type="ECO:0000313" key="9">
    <source>
        <dbReference type="EMBL" id="BCX88936.1"/>
    </source>
</evidence>
<comment type="similarity">
    <text evidence="2">Belongs to the CRISPR-associated Csm5 family.</text>
</comment>
<evidence type="ECO:0000256" key="7">
    <source>
        <dbReference type="SAM" id="Coils"/>
    </source>
</evidence>
<evidence type="ECO:0000259" key="8">
    <source>
        <dbReference type="Pfam" id="PF03787"/>
    </source>
</evidence>
<dbReference type="Pfam" id="PF03787">
    <property type="entry name" value="RAMPs"/>
    <property type="match status" value="1"/>
</dbReference>
<gene>
    <name evidence="9" type="ORF">MIN45_P1306</name>
</gene>
<organism evidence="9 10">
    <name type="scientific">Methylomarinovum tepidoasis</name>
    <dbReference type="NCBI Taxonomy" id="2840183"/>
    <lineage>
        <taxon>Bacteria</taxon>
        <taxon>Pseudomonadati</taxon>
        <taxon>Pseudomonadota</taxon>
        <taxon>Gammaproteobacteria</taxon>
        <taxon>Methylococcales</taxon>
        <taxon>Methylothermaceae</taxon>
        <taxon>Methylomarinovum</taxon>
    </lineage>
</organism>
<protein>
    <recommendedName>
        <fullName evidence="3">CRISPR system Cms protein Csm5</fullName>
    </recommendedName>
    <alternativeName>
        <fullName evidence="6">CRISPR type III A-associated protein Csm5</fullName>
    </alternativeName>
</protein>
<name>A0AAU9CDR5_9GAMM</name>
<evidence type="ECO:0000256" key="5">
    <source>
        <dbReference type="ARBA" id="ARBA00023118"/>
    </source>
</evidence>
<keyword evidence="4" id="KW-0694">RNA-binding</keyword>
<dbReference type="AlphaFoldDB" id="A0AAU9CDR5"/>
<evidence type="ECO:0000256" key="1">
    <source>
        <dbReference type="ARBA" id="ARBA00003088"/>
    </source>
</evidence>
<sequence length="551" mass="62955">MSGLPRTRTLWITPLSPVHMGTGEDYVPTNYVIEDEALFEFDVEALTNLPEADRRALDRILNGKPETRMIRQVQAFFHERRERLIPHAVNLVRTCRGVAALYRARVGKAANVEASGKEAINQLAIERAAYNPGDRRLLLPGSGLKGAIRTALLDQINQGRPLPPDLKGDRRANQKLQERLFGYSMRELHKDPMRLVQVSDARWCGPESLNSAEILFAVNRKKQPVTRNGKEVRSQAKQGNLPLLLECAAPLRLRAFRSSLAVSDVHAADDHPALPKLRFDFEAIAAACNAFYRPIFDRELERLQARSFLDASWHQTVQTLLDDPGLQKRLEENCAFLLRVGRHSGAESVTLNGVRNIKIMQGKGQPPAREPEARTWWLAAREKDDRHGLMPFGWLLVEMGQAPDWPTAESLTEAIHREQAAWLEKVLDRRRRLAGQLEAIRQKEQERARAEAERRRREEEQARRLAAMSEEERRIEAVRALLERDRQANCKEPGGELNEQRLKLLEAALQWEDAELRRQAADLLEETARFLPWAKKRKKAIREKLSALRQA</sequence>
<keyword evidence="10" id="KW-1185">Reference proteome</keyword>
<dbReference type="GO" id="GO:0003723">
    <property type="term" value="F:RNA binding"/>
    <property type="evidence" value="ECO:0007669"/>
    <property type="project" value="UniProtKB-KW"/>
</dbReference>
<accession>A0AAU9CDR5</accession>
<proteinExistence type="inferred from homology"/>
<feature type="coiled-coil region" evidence="7">
    <location>
        <begin position="423"/>
        <end position="488"/>
    </location>
</feature>
<comment type="function">
    <text evidence="1">This subunit might be involved in maturation of a crRNA intermediate to its mature form.</text>
</comment>
<dbReference type="Proteomes" id="UP001321450">
    <property type="component" value="Chromosome"/>
</dbReference>
<evidence type="ECO:0000256" key="2">
    <source>
        <dbReference type="ARBA" id="ARBA00006680"/>
    </source>
</evidence>
<evidence type="ECO:0000256" key="4">
    <source>
        <dbReference type="ARBA" id="ARBA00022884"/>
    </source>
</evidence>
<dbReference type="GO" id="GO:0051607">
    <property type="term" value="P:defense response to virus"/>
    <property type="evidence" value="ECO:0007669"/>
    <property type="project" value="UniProtKB-KW"/>
</dbReference>
<evidence type="ECO:0000313" key="10">
    <source>
        <dbReference type="Proteomes" id="UP001321450"/>
    </source>
</evidence>
<feature type="domain" description="CRISPR type III-associated protein" evidence="8">
    <location>
        <begin position="12"/>
        <end position="222"/>
    </location>
</feature>
<dbReference type="PANTHER" id="PTHR38007">
    <property type="entry name" value="CRISPR SYSTEM CMS PROTEIN CSM5"/>
    <property type="match status" value="1"/>
</dbReference>
<keyword evidence="5" id="KW-0051">Antiviral defense</keyword>
<dbReference type="KEGG" id="meiy:MIN45_P1306"/>
<keyword evidence="7" id="KW-0175">Coiled coil</keyword>
<evidence type="ECO:0000256" key="6">
    <source>
        <dbReference type="ARBA" id="ARBA00031720"/>
    </source>
</evidence>
<dbReference type="InterPro" id="IPR010173">
    <property type="entry name" value="CRISPR-assoc_Csm5"/>
</dbReference>
<dbReference type="PANTHER" id="PTHR38007:SF1">
    <property type="entry name" value="CRISPR SYSTEM CMS PROTEIN CSM5"/>
    <property type="match status" value="1"/>
</dbReference>
<evidence type="ECO:0000256" key="3">
    <source>
        <dbReference type="ARBA" id="ARBA00016113"/>
    </source>
</evidence>
<dbReference type="EMBL" id="AP024718">
    <property type="protein sequence ID" value="BCX88936.1"/>
    <property type="molecule type" value="Genomic_DNA"/>
</dbReference>
<dbReference type="RefSeq" id="WP_286291157.1">
    <property type="nucleotide sequence ID" value="NZ_AP024718.1"/>
</dbReference>
<reference evidence="10" key="1">
    <citation type="journal article" date="2024" name="Int. J. Syst. Evol. Microbiol.">
        <title>Methylomarinovum tepidoasis sp. nov., a moderately thermophilic methanotroph of the family Methylothermaceae isolated from a deep-sea hydrothermal field.</title>
        <authorList>
            <person name="Hirayama H."/>
            <person name="Takaki Y."/>
            <person name="Abe M."/>
            <person name="Miyazaki M."/>
            <person name="Uematsu K."/>
            <person name="Matsui Y."/>
            <person name="Takai K."/>
        </authorList>
    </citation>
    <scope>NUCLEOTIDE SEQUENCE [LARGE SCALE GENOMIC DNA]</scope>
    <source>
        <strain evidence="10">IN45</strain>
    </source>
</reference>